<organism evidence="7 8">
    <name type="scientific">Oryctes borbonicus</name>
    <dbReference type="NCBI Taxonomy" id="1629725"/>
    <lineage>
        <taxon>Eukaryota</taxon>
        <taxon>Metazoa</taxon>
        <taxon>Ecdysozoa</taxon>
        <taxon>Arthropoda</taxon>
        <taxon>Hexapoda</taxon>
        <taxon>Insecta</taxon>
        <taxon>Pterygota</taxon>
        <taxon>Neoptera</taxon>
        <taxon>Endopterygota</taxon>
        <taxon>Coleoptera</taxon>
        <taxon>Polyphaga</taxon>
        <taxon>Scarabaeiformia</taxon>
        <taxon>Scarabaeidae</taxon>
        <taxon>Dynastinae</taxon>
        <taxon>Oryctes</taxon>
    </lineage>
</organism>
<dbReference type="Proteomes" id="UP000051574">
    <property type="component" value="Unassembled WGS sequence"/>
</dbReference>
<comment type="pathway">
    <text evidence="6">Purine metabolism; AMP biosynthesis via salvage pathway; AMP from adenosine: step 1/1.</text>
</comment>
<dbReference type="GO" id="GO:0006144">
    <property type="term" value="P:purine nucleobase metabolic process"/>
    <property type="evidence" value="ECO:0007669"/>
    <property type="project" value="TreeGrafter"/>
</dbReference>
<protein>
    <recommendedName>
        <fullName evidence="6">Adenosine kinase</fullName>
        <shortName evidence="6">AK</shortName>
        <ecNumber evidence="6">2.7.1.20</ecNumber>
    </recommendedName>
    <alternativeName>
        <fullName evidence="6">Adenosine 5'-phosphotransferase</fullName>
    </alternativeName>
</protein>
<name>A0A0T6B7D4_9SCAR</name>
<sequence length="125" mass="14176">MDLRKDLVVCIGSPMIDVTARVPYDFLQKYNLKPNSATSFNQDCSKIFEDLEEYGPKFSIGGSITNTVISAQRVLRSFHMFCYIGVIGKDDFGTKIRQTLGSLGVNALFQETNDHVLLYRRDWKG</sequence>
<dbReference type="GO" id="GO:0005634">
    <property type="term" value="C:nucleus"/>
    <property type="evidence" value="ECO:0007669"/>
    <property type="project" value="UniProtKB-SubCell"/>
</dbReference>
<keyword evidence="8" id="KW-1185">Reference proteome</keyword>
<keyword evidence="3 6" id="KW-0547">Nucleotide-binding</keyword>
<dbReference type="GO" id="GO:0044209">
    <property type="term" value="P:AMP salvage"/>
    <property type="evidence" value="ECO:0007669"/>
    <property type="project" value="UniProtKB-UniRule"/>
</dbReference>
<gene>
    <name evidence="7" type="ORF">AMK59_4637</name>
</gene>
<keyword evidence="2 6" id="KW-0808">Transferase</keyword>
<dbReference type="PANTHER" id="PTHR45769:SF3">
    <property type="entry name" value="ADENOSINE KINASE"/>
    <property type="match status" value="1"/>
</dbReference>
<dbReference type="GO" id="GO:0005829">
    <property type="term" value="C:cytosol"/>
    <property type="evidence" value="ECO:0007669"/>
    <property type="project" value="TreeGrafter"/>
</dbReference>
<comment type="subcellular location">
    <subcellularLocation>
        <location evidence="6">Nucleus</location>
    </subcellularLocation>
</comment>
<comment type="catalytic activity">
    <reaction evidence="6">
        <text>adenosine + ATP = AMP + ADP + H(+)</text>
        <dbReference type="Rhea" id="RHEA:20824"/>
        <dbReference type="ChEBI" id="CHEBI:15378"/>
        <dbReference type="ChEBI" id="CHEBI:16335"/>
        <dbReference type="ChEBI" id="CHEBI:30616"/>
        <dbReference type="ChEBI" id="CHEBI:456215"/>
        <dbReference type="ChEBI" id="CHEBI:456216"/>
        <dbReference type="EC" id="2.7.1.20"/>
    </reaction>
</comment>
<evidence type="ECO:0000313" key="7">
    <source>
        <dbReference type="EMBL" id="KRT83260.1"/>
    </source>
</evidence>
<comment type="function">
    <text evidence="6">ATP dependent phosphorylation of adenosine and other related nucleoside analogs to monophosphate derivatives.</text>
</comment>
<accession>A0A0T6B7D4</accession>
<dbReference type="EC" id="2.7.1.20" evidence="6"/>
<keyword evidence="6" id="KW-0660">Purine salvage</keyword>
<dbReference type="AlphaFoldDB" id="A0A0T6B7D4"/>
<proteinExistence type="inferred from homology"/>
<comment type="cofactor">
    <cofactor evidence="6">
        <name>Mg(2+)</name>
        <dbReference type="ChEBI" id="CHEBI:18420"/>
    </cofactor>
    <text evidence="6">Binds 3 Mg(2+) ions per subunit.</text>
</comment>
<evidence type="ECO:0000256" key="4">
    <source>
        <dbReference type="ARBA" id="ARBA00022777"/>
    </source>
</evidence>
<comment type="subunit">
    <text evidence="6">Monomer.</text>
</comment>
<comment type="caution">
    <text evidence="7">The sequence shown here is derived from an EMBL/GenBank/DDBJ whole genome shotgun (WGS) entry which is preliminary data.</text>
</comment>
<evidence type="ECO:0000256" key="6">
    <source>
        <dbReference type="RuleBase" id="RU368116"/>
    </source>
</evidence>
<dbReference type="GO" id="GO:0004001">
    <property type="term" value="F:adenosine kinase activity"/>
    <property type="evidence" value="ECO:0007669"/>
    <property type="project" value="UniProtKB-UniRule"/>
</dbReference>
<keyword evidence="5 6" id="KW-0067">ATP-binding</keyword>
<keyword evidence="4 6" id="KW-0418">Kinase</keyword>
<dbReference type="OrthoDB" id="432447at2759"/>
<dbReference type="GO" id="GO:0005524">
    <property type="term" value="F:ATP binding"/>
    <property type="evidence" value="ECO:0007669"/>
    <property type="project" value="UniProtKB-UniRule"/>
</dbReference>
<dbReference type="UniPathway" id="UPA00588">
    <property type="reaction ID" value="UER00659"/>
</dbReference>
<keyword evidence="6" id="KW-0539">Nucleus</keyword>
<dbReference type="PANTHER" id="PTHR45769">
    <property type="entry name" value="ADENOSINE KINASE"/>
    <property type="match status" value="1"/>
</dbReference>
<dbReference type="InterPro" id="IPR001805">
    <property type="entry name" value="Adenokinase"/>
</dbReference>
<evidence type="ECO:0000256" key="1">
    <source>
        <dbReference type="ARBA" id="ARBA00010688"/>
    </source>
</evidence>
<evidence type="ECO:0000256" key="2">
    <source>
        <dbReference type="ARBA" id="ARBA00022679"/>
    </source>
</evidence>
<evidence type="ECO:0000256" key="5">
    <source>
        <dbReference type="ARBA" id="ARBA00022840"/>
    </source>
</evidence>
<dbReference type="Gene3D" id="3.40.1190.20">
    <property type="match status" value="1"/>
</dbReference>
<reference evidence="7 8" key="1">
    <citation type="submission" date="2015-09" db="EMBL/GenBank/DDBJ databases">
        <title>Draft genome of the scarab beetle Oryctes borbonicus.</title>
        <authorList>
            <person name="Meyer J.M."/>
            <person name="Markov G.V."/>
            <person name="Baskaran P."/>
            <person name="Herrmann M."/>
            <person name="Sommer R.J."/>
            <person name="Roedelsperger C."/>
        </authorList>
    </citation>
    <scope>NUCLEOTIDE SEQUENCE [LARGE SCALE GENOMIC DNA]</scope>
    <source>
        <strain evidence="7">OB123</strain>
        <tissue evidence="7">Whole animal</tissue>
    </source>
</reference>
<evidence type="ECO:0000256" key="3">
    <source>
        <dbReference type="ARBA" id="ARBA00022741"/>
    </source>
</evidence>
<dbReference type="EMBL" id="LJIG01009348">
    <property type="protein sequence ID" value="KRT83260.1"/>
    <property type="molecule type" value="Genomic_DNA"/>
</dbReference>
<dbReference type="SUPFAM" id="SSF53613">
    <property type="entry name" value="Ribokinase-like"/>
    <property type="match status" value="1"/>
</dbReference>
<keyword evidence="6" id="KW-0460">Magnesium</keyword>
<evidence type="ECO:0000313" key="8">
    <source>
        <dbReference type="Proteomes" id="UP000051574"/>
    </source>
</evidence>
<dbReference type="InterPro" id="IPR029056">
    <property type="entry name" value="Ribokinase-like"/>
</dbReference>
<dbReference type="GO" id="GO:0006166">
    <property type="term" value="P:purine ribonucleoside salvage"/>
    <property type="evidence" value="ECO:0007669"/>
    <property type="project" value="UniProtKB-KW"/>
</dbReference>
<comment type="similarity">
    <text evidence="1 6">Belongs to the carbohydrate kinase PfkB family.</text>
</comment>